<dbReference type="RefSeq" id="WP_027260833.1">
    <property type="nucleotide sequence ID" value="NZ_FPAW01000007.1"/>
</dbReference>
<dbReference type="AlphaFoldDB" id="A0A1I7AP50"/>
<accession>A0A1I7AP50</accession>
<evidence type="ECO:0000313" key="1">
    <source>
        <dbReference type="EMBL" id="SFT76740.1"/>
    </source>
</evidence>
<dbReference type="PANTHER" id="PTHR38767:SF1">
    <property type="entry name" value="DNA POLYMERASE III SUBUNIT CHI"/>
    <property type="match status" value="1"/>
</dbReference>
<dbReference type="GO" id="GO:0003677">
    <property type="term" value="F:DNA binding"/>
    <property type="evidence" value="ECO:0007669"/>
    <property type="project" value="InterPro"/>
</dbReference>
<dbReference type="InterPro" id="IPR036768">
    <property type="entry name" value="PolIII_chi_sf"/>
</dbReference>
<proteinExistence type="predicted"/>
<organism evidence="1 2">
    <name type="scientific">Sedimentitalea nanhaiensis</name>
    <dbReference type="NCBI Taxonomy" id="999627"/>
    <lineage>
        <taxon>Bacteria</taxon>
        <taxon>Pseudomonadati</taxon>
        <taxon>Pseudomonadota</taxon>
        <taxon>Alphaproteobacteria</taxon>
        <taxon>Rhodobacterales</taxon>
        <taxon>Paracoccaceae</taxon>
        <taxon>Sedimentitalea</taxon>
    </lineage>
</organism>
<dbReference type="Pfam" id="PF04364">
    <property type="entry name" value="DNA_pol3_chi"/>
    <property type="match status" value="1"/>
</dbReference>
<sequence>MGAVYFYHLTRKPLEQTLPVLLDKALDAGWRIVVRGTDSERLAWLDEQLWLGSDAGFLPHGLAGGSYDADQPILLTTEASAANAPACLMAVDGAAVSAQDVTGMQRVCVLFDGNNGPAIERARAQWKSLTDAGCSAQYWSEESGRWEKKAER</sequence>
<dbReference type="STRING" id="999627.SAMN05216236_10799"/>
<dbReference type="Gene3D" id="3.40.50.10110">
    <property type="entry name" value="DNA polymerase III subunit chi"/>
    <property type="match status" value="1"/>
</dbReference>
<dbReference type="GO" id="GO:0032298">
    <property type="term" value="P:positive regulation of DNA-templated DNA replication initiation"/>
    <property type="evidence" value="ECO:0007669"/>
    <property type="project" value="TreeGrafter"/>
</dbReference>
<dbReference type="GO" id="GO:0006260">
    <property type="term" value="P:DNA replication"/>
    <property type="evidence" value="ECO:0007669"/>
    <property type="project" value="InterPro"/>
</dbReference>
<dbReference type="eggNOG" id="COG2927">
    <property type="taxonomic scope" value="Bacteria"/>
</dbReference>
<dbReference type="SUPFAM" id="SSF102400">
    <property type="entry name" value="DNA polymerase III chi subunit"/>
    <property type="match status" value="1"/>
</dbReference>
<dbReference type="OrthoDB" id="9795973at2"/>
<evidence type="ECO:0000313" key="2">
    <source>
        <dbReference type="Proteomes" id="UP000182466"/>
    </source>
</evidence>
<keyword evidence="2" id="KW-1185">Reference proteome</keyword>
<protein>
    <submittedName>
        <fullName evidence="1">DNA polymerase III, chi subunit</fullName>
    </submittedName>
</protein>
<name>A0A1I7AP50_9RHOB</name>
<dbReference type="InterPro" id="IPR007459">
    <property type="entry name" value="DNA_pol3_chi"/>
</dbReference>
<dbReference type="Proteomes" id="UP000182466">
    <property type="component" value="Unassembled WGS sequence"/>
</dbReference>
<dbReference type="PANTHER" id="PTHR38767">
    <property type="entry name" value="DNA POLYMERASE III SUBUNIT CHI"/>
    <property type="match status" value="1"/>
</dbReference>
<gene>
    <name evidence="1" type="ORF">SAMN05216236_10799</name>
</gene>
<reference evidence="1 2" key="1">
    <citation type="submission" date="2016-10" db="EMBL/GenBank/DDBJ databases">
        <authorList>
            <person name="de Groot N.N."/>
        </authorList>
    </citation>
    <scope>NUCLEOTIDE SEQUENCE [LARGE SCALE GENOMIC DNA]</scope>
    <source>
        <strain evidence="1 2">CGMCC 1.10959</strain>
    </source>
</reference>
<dbReference type="GO" id="GO:0003887">
    <property type="term" value="F:DNA-directed DNA polymerase activity"/>
    <property type="evidence" value="ECO:0007669"/>
    <property type="project" value="InterPro"/>
</dbReference>
<dbReference type="EMBL" id="FPAW01000007">
    <property type="protein sequence ID" value="SFT76740.1"/>
    <property type="molecule type" value="Genomic_DNA"/>
</dbReference>
<dbReference type="NCBIfam" id="NF004347">
    <property type="entry name" value="PRK05728.1-4"/>
    <property type="match status" value="1"/>
</dbReference>